<evidence type="ECO:0000256" key="2">
    <source>
        <dbReference type="ARBA" id="ARBA00022692"/>
    </source>
</evidence>
<dbReference type="Pfam" id="PF23141">
    <property type="entry name" value="Ig_NOMO"/>
    <property type="match status" value="1"/>
</dbReference>
<evidence type="ECO:0000256" key="1">
    <source>
        <dbReference type="ARBA" id="ARBA00004115"/>
    </source>
</evidence>
<comment type="subcellular location">
    <subcellularLocation>
        <location evidence="1">Endoplasmic reticulum membrane</location>
        <topology evidence="1">Single-pass type I membrane protein</topology>
    </subcellularLocation>
</comment>
<evidence type="ECO:0000256" key="7">
    <source>
        <dbReference type="SAM" id="MobiDB-lite"/>
    </source>
</evidence>
<dbReference type="InterPro" id="IPR055075">
    <property type="entry name" value="NOMO-like_N"/>
</dbReference>
<comment type="caution">
    <text evidence="17">The sequence shown here is derived from an EMBL/GenBank/DDBJ whole genome shotgun (WGS) entry which is preliminary data.</text>
</comment>
<dbReference type="STRING" id="1965070.A0A3S3QQR3"/>
<feature type="domain" description="NOMO C-terminal transthyretin-like" evidence="14">
    <location>
        <begin position="1055"/>
        <end position="1146"/>
    </location>
</feature>
<dbReference type="InterPro" id="IPR013784">
    <property type="entry name" value="Carb-bd-like_fold"/>
</dbReference>
<feature type="transmembrane region" description="Helical" evidence="8">
    <location>
        <begin position="1160"/>
        <end position="1180"/>
    </location>
</feature>
<evidence type="ECO:0000256" key="9">
    <source>
        <dbReference type="SAM" id="SignalP"/>
    </source>
</evidence>
<dbReference type="Pfam" id="PF23192">
    <property type="entry name" value="NOMO_12th"/>
    <property type="match status" value="1"/>
</dbReference>
<feature type="region of interest" description="Disordered" evidence="7">
    <location>
        <begin position="1204"/>
        <end position="1227"/>
    </location>
</feature>
<dbReference type="InterPro" id="IPR056190">
    <property type="entry name" value="NOMO_5th"/>
</dbReference>
<dbReference type="PANTHER" id="PTHR23303:SF14">
    <property type="entry name" value="BOS COMPLEX SUBUNIT NOMO1-RELATED"/>
    <property type="match status" value="1"/>
</dbReference>
<evidence type="ECO:0000259" key="12">
    <source>
        <dbReference type="Pfam" id="PF22904"/>
    </source>
</evidence>
<dbReference type="OrthoDB" id="10263633at2759"/>
<dbReference type="Gene3D" id="2.60.40.1120">
    <property type="entry name" value="Carboxypeptidase-like, regulatory domain"/>
    <property type="match status" value="2"/>
</dbReference>
<dbReference type="InterPro" id="IPR056189">
    <property type="entry name" value="NOMO_3rd"/>
</dbReference>
<organism evidence="17 18">
    <name type="scientific">Dinothrombium tinctorium</name>
    <dbReference type="NCBI Taxonomy" id="1965070"/>
    <lineage>
        <taxon>Eukaryota</taxon>
        <taxon>Metazoa</taxon>
        <taxon>Ecdysozoa</taxon>
        <taxon>Arthropoda</taxon>
        <taxon>Chelicerata</taxon>
        <taxon>Arachnida</taxon>
        <taxon>Acari</taxon>
        <taxon>Acariformes</taxon>
        <taxon>Trombidiformes</taxon>
        <taxon>Prostigmata</taxon>
        <taxon>Anystina</taxon>
        <taxon>Parasitengona</taxon>
        <taxon>Trombidioidea</taxon>
        <taxon>Trombidiidae</taxon>
        <taxon>Dinothrombium</taxon>
    </lineage>
</organism>
<accession>A0A3S3QQR3</accession>
<feature type="domain" description="NOMO-like ninth beta-sandwich" evidence="11">
    <location>
        <begin position="778"/>
        <end position="843"/>
    </location>
</feature>
<feature type="domain" description="NOMO-like N-terminal beta-sandwich" evidence="10">
    <location>
        <begin position="31"/>
        <end position="116"/>
    </location>
</feature>
<evidence type="ECO:0000259" key="13">
    <source>
        <dbReference type="Pfam" id="PF23141"/>
    </source>
</evidence>
<dbReference type="InterPro" id="IPR055073">
    <property type="entry name" value="NOMO1-like_9th"/>
</dbReference>
<evidence type="ECO:0000313" key="17">
    <source>
        <dbReference type="EMBL" id="RWS12490.1"/>
    </source>
</evidence>
<proteinExistence type="predicted"/>
<feature type="compositionally biased region" description="Low complexity" evidence="7">
    <location>
        <begin position="1205"/>
        <end position="1217"/>
    </location>
</feature>
<feature type="domain" description="NOMO third transthyretin-like" evidence="15">
    <location>
        <begin position="219"/>
        <end position="329"/>
    </location>
</feature>
<keyword evidence="6 8" id="KW-0472">Membrane</keyword>
<evidence type="ECO:0000259" key="16">
    <source>
        <dbReference type="Pfam" id="PF23194"/>
    </source>
</evidence>
<reference evidence="17 18" key="1">
    <citation type="journal article" date="2018" name="Gigascience">
        <title>Genomes of trombidid mites reveal novel predicted allergens and laterally-transferred genes associated with secondary metabolism.</title>
        <authorList>
            <person name="Dong X."/>
            <person name="Chaisiri K."/>
            <person name="Xia D."/>
            <person name="Armstrong S.D."/>
            <person name="Fang Y."/>
            <person name="Donnelly M.J."/>
            <person name="Kadowaki T."/>
            <person name="McGarry J.W."/>
            <person name="Darby A.C."/>
            <person name="Makepeace B.L."/>
        </authorList>
    </citation>
    <scope>NUCLEOTIDE SEQUENCE [LARGE SCALE GENOMIC DNA]</scope>
    <source>
        <strain evidence="17">UoL-WK</strain>
    </source>
</reference>
<dbReference type="InterPro" id="IPR056191">
    <property type="entry name" value="NOMO_12th"/>
</dbReference>
<evidence type="ECO:0000256" key="8">
    <source>
        <dbReference type="SAM" id="Phobius"/>
    </source>
</evidence>
<dbReference type="InterPro" id="IPR051417">
    <property type="entry name" value="SDr/BOS_complex"/>
</dbReference>
<evidence type="ECO:0000259" key="14">
    <source>
        <dbReference type="Pfam" id="PF23192"/>
    </source>
</evidence>
<name>A0A3S3QQR3_9ACAR</name>
<dbReference type="Pfam" id="PF22898">
    <property type="entry name" value="NOMO1-like_1st"/>
    <property type="match status" value="1"/>
</dbReference>
<feature type="signal peptide" evidence="9">
    <location>
        <begin position="1"/>
        <end position="25"/>
    </location>
</feature>
<keyword evidence="3 9" id="KW-0732">Signal</keyword>
<feature type="domain" description="NOMO fifth transthyretin-like" evidence="16">
    <location>
        <begin position="418"/>
        <end position="502"/>
    </location>
</feature>
<dbReference type="Pfam" id="PF13620">
    <property type="entry name" value="CarboxypepD_reg"/>
    <property type="match status" value="1"/>
</dbReference>
<evidence type="ECO:0000259" key="10">
    <source>
        <dbReference type="Pfam" id="PF22898"/>
    </source>
</evidence>
<gene>
    <name evidence="17" type="ORF">B4U79_06690</name>
</gene>
<dbReference type="AlphaFoldDB" id="A0A3S3QQR3"/>
<dbReference type="GO" id="GO:0030246">
    <property type="term" value="F:carbohydrate binding"/>
    <property type="evidence" value="ECO:0007669"/>
    <property type="project" value="InterPro"/>
</dbReference>
<feature type="domain" description="NOMO second beta-sandwich" evidence="12">
    <location>
        <begin position="118"/>
        <end position="204"/>
    </location>
</feature>
<keyword evidence="5 8" id="KW-1133">Transmembrane helix</keyword>
<dbReference type="Pfam" id="PF23194">
    <property type="entry name" value="NOMO_5th"/>
    <property type="match status" value="1"/>
</dbReference>
<feature type="compositionally biased region" description="Basic residues" evidence="7">
    <location>
        <begin position="1218"/>
        <end position="1227"/>
    </location>
</feature>
<evidence type="ECO:0000256" key="4">
    <source>
        <dbReference type="ARBA" id="ARBA00022824"/>
    </source>
</evidence>
<dbReference type="InterPro" id="IPR056319">
    <property type="entry name" value="NOMO_7th"/>
</dbReference>
<dbReference type="Proteomes" id="UP000285301">
    <property type="component" value="Unassembled WGS sequence"/>
</dbReference>
<evidence type="ECO:0000313" key="18">
    <source>
        <dbReference type="Proteomes" id="UP000285301"/>
    </source>
</evidence>
<sequence>MRKLCEIIALLFAFIITEFAFETSGEPLGCGGFVKSFVTIDYSRISLKLYTSSGNLKHTSDCAPNNGYYFIRIYDKGNYVLKIEPPFGWNFEPKEVALTVDGSENDVCSNNKDVNFMFKGFNVSGKVISNTLDSGPEGVELTLIAKSNNNVLQKTTTTANGEFTLKEVVPGTYEIKASESKYRFLGTSSLTIVVNNDSVQLDSSDPKSVLVVAGYNIVGRVASDGEPIKGVQFSLYSKDKQNFDFKSIEKCDKSSVTSKKPVSGDPKPRYICHVISGPDGKFRFETIPPGDYKIVPIYRGKDIQFEVKPDELDISIRHQHIEIKPTFQVEGFSVSGRVLSSKNGKGIVDAQVLLTNGLGTVSETIINTAADGIFHLENIRTGTYTLQITASHILFETTTVKISPASPQIPDITASAFEVCGKLVFTSSPIDLRIGFSRIENGVEKIDQTVDIETDYRFCTFLRPGNYKVTPLVPEKLKREMIFVPKEKIIAVEDVPILDLEFRQFTATVSGKVEYIQKKKLEKNIFIKLEKSGSLVATWDVDKNGFDFTFNSLIPGTYRLNVEKTDNGWCWETNFIEFEIIDKDISNLILKQRGFLLSFMPSNSMQLNILYPDKKRSDKLDLMQANVFHTHCVSMPGIYTITPLTCHKFKEDESDEIFTVDTESENGFRTLHLSAVKHRVTGAVRTSLNISDIVVHVKSEARDDSPDIHLKLELKNYIEVKSGNSVVNEYPFSFWLKSFTTAIIEPTSNQLLFKPTNHKVSVETDCLDNVITFNGRTGLFVSGQIQPKLADVKITIRDRKTENVLFVTNSDASGKYVGGPFDYDDGSEISVSAEKTGYLFRQLWSDTDLSLFGHFESQKLAGIIVKVVDSNDKSNLKDVLISISGGSDNFRKNSITPENGQLAFVGLNPGQYFVRAVLKEFQFEPSSKILDLKQGETVTIEIKGKRVAFSCFGVTNSLNGQPEGGVALEAVGIEGVSEWGVNCSQLFEETVSETNGNFRIRDLQPNCKYEIRLKRGDEKNNHISRSIPSEEVISIKSGSEGKDITGMRLIVFRKMTQMDITGIVNTKVEYLSSLKVKLFAENNPEPPIAVIPLTSSFFSLPTIPIDNRVYSIKLESSLSPSVYEFQTTSVSFSANRSFEHFDFTFTVKQRTSNNFGDQDVIQGGAIYTLPIILLLTFALYNYKTILPFVFNFVENVQSLLASRNASSDSGEASNSSASKKKVKPKKV</sequence>
<feature type="domain" description="NOMO seventh transthyretin-like" evidence="13">
    <location>
        <begin position="597"/>
        <end position="675"/>
    </location>
</feature>
<keyword evidence="18" id="KW-1185">Reference proteome</keyword>
<dbReference type="SUPFAM" id="SSF49452">
    <property type="entry name" value="Starch-binding domain-like"/>
    <property type="match status" value="1"/>
</dbReference>
<dbReference type="Pfam" id="PF22904">
    <property type="entry name" value="NOMO1-like_2nd"/>
    <property type="match status" value="1"/>
</dbReference>
<dbReference type="SUPFAM" id="SSF49478">
    <property type="entry name" value="Cna protein B-type domain"/>
    <property type="match status" value="3"/>
</dbReference>
<dbReference type="InterPro" id="IPR055074">
    <property type="entry name" value="NOMO1-3_2nd"/>
</dbReference>
<dbReference type="EMBL" id="NCKU01001292">
    <property type="protein sequence ID" value="RWS12490.1"/>
    <property type="molecule type" value="Genomic_DNA"/>
</dbReference>
<dbReference type="PANTHER" id="PTHR23303">
    <property type="entry name" value="CARBOXYPEPTIDASE REGULATORY REGION-CONTAINING"/>
    <property type="match status" value="1"/>
</dbReference>
<dbReference type="Gene3D" id="2.60.40.10">
    <property type="entry name" value="Immunoglobulins"/>
    <property type="match status" value="1"/>
</dbReference>
<feature type="chain" id="PRO_5018613274" evidence="9">
    <location>
        <begin position="26"/>
        <end position="1227"/>
    </location>
</feature>
<dbReference type="Pfam" id="PF22902">
    <property type="entry name" value="NOMO1-like_9th"/>
    <property type="match status" value="1"/>
</dbReference>
<protein>
    <submittedName>
        <fullName evidence="17">Nodal modulator 3-like protein</fullName>
    </submittedName>
</protein>
<evidence type="ECO:0000256" key="6">
    <source>
        <dbReference type="ARBA" id="ARBA00023136"/>
    </source>
</evidence>
<dbReference type="Pfam" id="PF23193">
    <property type="entry name" value="NOMO_3rd"/>
    <property type="match status" value="1"/>
</dbReference>
<evidence type="ECO:0000256" key="3">
    <source>
        <dbReference type="ARBA" id="ARBA00022729"/>
    </source>
</evidence>
<keyword evidence="4" id="KW-0256">Endoplasmic reticulum</keyword>
<dbReference type="InterPro" id="IPR013783">
    <property type="entry name" value="Ig-like_fold"/>
</dbReference>
<dbReference type="GO" id="GO:0005789">
    <property type="term" value="C:endoplasmic reticulum membrane"/>
    <property type="evidence" value="ECO:0007669"/>
    <property type="project" value="UniProtKB-SubCell"/>
</dbReference>
<evidence type="ECO:0000256" key="5">
    <source>
        <dbReference type="ARBA" id="ARBA00022989"/>
    </source>
</evidence>
<evidence type="ECO:0000259" key="11">
    <source>
        <dbReference type="Pfam" id="PF22902"/>
    </source>
</evidence>
<keyword evidence="2 8" id="KW-0812">Transmembrane</keyword>
<evidence type="ECO:0000259" key="15">
    <source>
        <dbReference type="Pfam" id="PF23193"/>
    </source>
</evidence>